<dbReference type="PANTHER" id="PTHR34512">
    <property type="entry name" value="CELL SURFACE PROTEIN"/>
    <property type="match status" value="1"/>
</dbReference>
<reference evidence="2 3" key="1">
    <citation type="journal article" date="2019" name="Int. J. Syst. Evol. Microbiol.">
        <title>The Global Catalogue of Microorganisms (GCM) 10K type strain sequencing project: providing services to taxonomists for standard genome sequencing and annotation.</title>
        <authorList>
            <consortium name="The Broad Institute Genomics Platform"/>
            <consortium name="The Broad Institute Genome Sequencing Center for Infectious Disease"/>
            <person name="Wu L."/>
            <person name="Ma J."/>
        </authorList>
    </citation>
    <scope>NUCLEOTIDE SEQUENCE [LARGE SCALE GENOMIC DNA]</scope>
    <source>
        <strain evidence="2 3">GX26</strain>
    </source>
</reference>
<dbReference type="SMART" id="SM00564">
    <property type="entry name" value="PQQ"/>
    <property type="match status" value="5"/>
</dbReference>
<proteinExistence type="predicted"/>
<dbReference type="InterPro" id="IPR015943">
    <property type="entry name" value="WD40/YVTN_repeat-like_dom_sf"/>
</dbReference>
<dbReference type="RefSeq" id="WP_336350479.1">
    <property type="nucleotide sequence ID" value="NZ_JAZAQL010000002.1"/>
</dbReference>
<dbReference type="InterPro" id="IPR011047">
    <property type="entry name" value="Quinoprotein_ADH-like_sf"/>
</dbReference>
<feature type="domain" description="Pyrrolo-quinoline quinone repeat" evidence="1">
    <location>
        <begin position="202"/>
        <end position="345"/>
    </location>
</feature>
<dbReference type="EMBL" id="JBHSXN010000002">
    <property type="protein sequence ID" value="MFC6953521.1"/>
    <property type="molecule type" value="Genomic_DNA"/>
</dbReference>
<keyword evidence="3" id="KW-1185">Reference proteome</keyword>
<dbReference type="Pfam" id="PF13360">
    <property type="entry name" value="PQQ_2"/>
    <property type="match status" value="1"/>
</dbReference>
<gene>
    <name evidence="2" type="ORF">ACFQGB_11670</name>
</gene>
<comment type="caution">
    <text evidence="2">The sequence shown here is derived from an EMBL/GenBank/DDBJ whole genome shotgun (WGS) entry which is preliminary data.</text>
</comment>
<sequence length="376" mass="40964">MTGFGQRIDTYTPPKPANTKIRRFGMGRFIGQPSPFRLPDSAPAAEKWRATSWVPSGIYRQPLATEEAIIAQAQNFGGTGTLARISKANGTVEATADQNDEAGFFLTEDTDLCVVCANSYVRAYNTDDLTLEWEQTGLNLSAANPQTLAHGALYVGDGADQRVLSFDVETGRIRFDKSVGFDVDVFATHDTEGYYYASDQNNGVISKLDATTGNVVASYSLNNANRWEGIAYPGHGDLLFAIRDNDGSTQELYAIDKRDMTEAWTAQPFGQGLYSIAFWAGSLYVTGGGAGMAAYRQDDGTQLWADTSRYFYYPRTVDGGKLLVGTGSYSLEALEATDGSNIWTHENPLQDGYYGIIPDNGEVFTATSSGVFAHEW</sequence>
<name>A0ABD5VKW6_9EURY</name>
<dbReference type="SUPFAM" id="SSF50998">
    <property type="entry name" value="Quinoprotein alcohol dehydrogenase-like"/>
    <property type="match status" value="1"/>
</dbReference>
<evidence type="ECO:0000313" key="3">
    <source>
        <dbReference type="Proteomes" id="UP001596395"/>
    </source>
</evidence>
<dbReference type="Gene3D" id="2.130.10.10">
    <property type="entry name" value="YVTN repeat-like/Quinoprotein amine dehydrogenase"/>
    <property type="match status" value="1"/>
</dbReference>
<dbReference type="PANTHER" id="PTHR34512:SF30">
    <property type="entry name" value="OUTER MEMBRANE PROTEIN ASSEMBLY FACTOR BAMB"/>
    <property type="match status" value="1"/>
</dbReference>
<organism evidence="2 3">
    <name type="scientific">Halorubellus litoreus</name>
    <dbReference type="NCBI Taxonomy" id="755308"/>
    <lineage>
        <taxon>Archaea</taxon>
        <taxon>Methanobacteriati</taxon>
        <taxon>Methanobacteriota</taxon>
        <taxon>Stenosarchaea group</taxon>
        <taxon>Halobacteria</taxon>
        <taxon>Halobacteriales</taxon>
        <taxon>Halorubellaceae</taxon>
        <taxon>Halorubellus</taxon>
    </lineage>
</organism>
<evidence type="ECO:0000313" key="2">
    <source>
        <dbReference type="EMBL" id="MFC6953521.1"/>
    </source>
</evidence>
<evidence type="ECO:0000259" key="1">
    <source>
        <dbReference type="Pfam" id="PF13360"/>
    </source>
</evidence>
<dbReference type="InterPro" id="IPR002372">
    <property type="entry name" value="PQQ_rpt_dom"/>
</dbReference>
<dbReference type="AlphaFoldDB" id="A0ABD5VKW6"/>
<dbReference type="InterPro" id="IPR018391">
    <property type="entry name" value="PQQ_b-propeller_rpt"/>
</dbReference>
<dbReference type="Gene3D" id="2.40.128.630">
    <property type="match status" value="1"/>
</dbReference>
<dbReference type="Proteomes" id="UP001596395">
    <property type="component" value="Unassembled WGS sequence"/>
</dbReference>
<protein>
    <submittedName>
        <fullName evidence="2">PQQ-binding-like beta-propeller repeat protein</fullName>
    </submittedName>
</protein>
<accession>A0ABD5VKW6</accession>